<comment type="similarity">
    <text evidence="1">Belongs to the short-chain dehydrogenases/reductases (SDR) family.</text>
</comment>
<evidence type="ECO:0000313" key="2">
    <source>
        <dbReference type="EMBL" id="SNT74798.1"/>
    </source>
</evidence>
<dbReference type="Proteomes" id="UP000198346">
    <property type="component" value="Unassembled WGS sequence"/>
</dbReference>
<dbReference type="PRINTS" id="PR00080">
    <property type="entry name" value="SDRFAMILY"/>
</dbReference>
<dbReference type="Pfam" id="PF00106">
    <property type="entry name" value="adh_short"/>
    <property type="match status" value="1"/>
</dbReference>
<dbReference type="OrthoDB" id="9793825at2"/>
<dbReference type="InterPro" id="IPR020904">
    <property type="entry name" value="Sc_DH/Rdtase_CS"/>
</dbReference>
<dbReference type="GO" id="GO:0008202">
    <property type="term" value="P:steroid metabolic process"/>
    <property type="evidence" value="ECO:0007669"/>
    <property type="project" value="TreeGrafter"/>
</dbReference>
<evidence type="ECO:0000256" key="1">
    <source>
        <dbReference type="RuleBase" id="RU000363"/>
    </source>
</evidence>
<gene>
    <name evidence="2" type="ORF">SAMN06297382_2384</name>
</gene>
<dbReference type="Gene3D" id="3.40.50.720">
    <property type="entry name" value="NAD(P)-binding Rossmann-like Domain"/>
    <property type="match status" value="1"/>
</dbReference>
<evidence type="ECO:0000313" key="3">
    <source>
        <dbReference type="Proteomes" id="UP000198346"/>
    </source>
</evidence>
<dbReference type="InterPro" id="IPR002347">
    <property type="entry name" value="SDR_fam"/>
</dbReference>
<dbReference type="PROSITE" id="PS00061">
    <property type="entry name" value="ADH_SHORT"/>
    <property type="match status" value="1"/>
</dbReference>
<organism evidence="2 3">
    <name type="scientific">Amphiplicatus metriothermophilus</name>
    <dbReference type="NCBI Taxonomy" id="1519374"/>
    <lineage>
        <taxon>Bacteria</taxon>
        <taxon>Pseudomonadati</taxon>
        <taxon>Pseudomonadota</taxon>
        <taxon>Alphaproteobacteria</taxon>
        <taxon>Parvularculales</taxon>
        <taxon>Parvularculaceae</taxon>
        <taxon>Amphiplicatus</taxon>
    </lineage>
</organism>
<reference evidence="2 3" key="1">
    <citation type="submission" date="2017-07" db="EMBL/GenBank/DDBJ databases">
        <authorList>
            <person name="Sun Z.S."/>
            <person name="Albrecht U."/>
            <person name="Echele G."/>
            <person name="Lee C.C."/>
        </authorList>
    </citation>
    <scope>NUCLEOTIDE SEQUENCE [LARGE SCALE GENOMIC DNA]</scope>
    <source>
        <strain evidence="2 3">CGMCC 1.12710</strain>
    </source>
</reference>
<dbReference type="PANTHER" id="PTHR43313">
    <property type="entry name" value="SHORT-CHAIN DEHYDROGENASE/REDUCTASE FAMILY 9C"/>
    <property type="match status" value="1"/>
</dbReference>
<dbReference type="PANTHER" id="PTHR43313:SF1">
    <property type="entry name" value="3BETA-HYDROXYSTEROID DEHYDROGENASE DHS-16"/>
    <property type="match status" value="1"/>
</dbReference>
<sequence>MSGQDAPAAVVTGASSGIGRAIAATLTDAGWRVFAGVRKEADGAALRDALGPRLTPLIFDVTDAPAIARAADTVSGALGGRALKGLVNNAGIAVGGPLAHLPMEDLHRQLDVNLYGALRVTQAFLPMLGADRRFQGPPGRIVNMSSVAGKNAMPLNGPYSISKHALEAMSETLRREILPLHGIDVVIIGPGAVRTPIWEKPKLDDYRKYQHTAYWPYLKRMAALMKEVGDDGLEPEAVGRLVLRALTAKRPKTRYAILKNRFMLWTLPRLLPRRMVDAMIAKRFGMAPAGRR</sequence>
<dbReference type="RefSeq" id="WP_089412834.1">
    <property type="nucleotide sequence ID" value="NZ_FZQA01000006.1"/>
</dbReference>
<dbReference type="AlphaFoldDB" id="A0A239PXI2"/>
<dbReference type="CDD" id="cd05374">
    <property type="entry name" value="17beta-HSD-like_SDR_c"/>
    <property type="match status" value="1"/>
</dbReference>
<dbReference type="PRINTS" id="PR00081">
    <property type="entry name" value="GDHRDH"/>
</dbReference>
<dbReference type="EMBL" id="FZQA01000006">
    <property type="protein sequence ID" value="SNT74798.1"/>
    <property type="molecule type" value="Genomic_DNA"/>
</dbReference>
<evidence type="ECO:0008006" key="4">
    <source>
        <dbReference type="Google" id="ProtNLM"/>
    </source>
</evidence>
<accession>A0A239PXI2</accession>
<keyword evidence="3" id="KW-1185">Reference proteome</keyword>
<dbReference type="InterPro" id="IPR036291">
    <property type="entry name" value="NAD(P)-bd_dom_sf"/>
</dbReference>
<dbReference type="SUPFAM" id="SSF51735">
    <property type="entry name" value="NAD(P)-binding Rossmann-fold domains"/>
    <property type="match status" value="1"/>
</dbReference>
<name>A0A239PXI2_9PROT</name>
<protein>
    <recommendedName>
        <fullName evidence="4">Short-chain dehydrogenase</fullName>
    </recommendedName>
</protein>
<dbReference type="GO" id="GO:0016491">
    <property type="term" value="F:oxidoreductase activity"/>
    <property type="evidence" value="ECO:0007669"/>
    <property type="project" value="TreeGrafter"/>
</dbReference>
<proteinExistence type="inferred from homology"/>